<accession>A0A9P9IBW4</accession>
<dbReference type="InterPro" id="IPR025533">
    <property type="entry name" value="DUF4419"/>
</dbReference>
<dbReference type="EMBL" id="JAGMWT010000017">
    <property type="protein sequence ID" value="KAH7114257.1"/>
    <property type="molecule type" value="Genomic_DNA"/>
</dbReference>
<name>A0A9P9IBW4_9PLEO</name>
<proteinExistence type="predicted"/>
<evidence type="ECO:0000313" key="1">
    <source>
        <dbReference type="EMBL" id="KAH7114257.1"/>
    </source>
</evidence>
<dbReference type="Pfam" id="PF14388">
    <property type="entry name" value="DUF4419"/>
    <property type="match status" value="1"/>
</dbReference>
<evidence type="ECO:0000313" key="2">
    <source>
        <dbReference type="Proteomes" id="UP000700596"/>
    </source>
</evidence>
<protein>
    <submittedName>
        <fullName evidence="1">Uncharacterized protein</fullName>
    </submittedName>
</protein>
<dbReference type="PANTHER" id="PTHR31252:SF11">
    <property type="entry name" value="DUF4419 DOMAIN-CONTAINING PROTEIN"/>
    <property type="match status" value="1"/>
</dbReference>
<gene>
    <name evidence="1" type="ORF">B0J11DRAFT_594770</name>
</gene>
<sequence length="316" mass="36171">MPVTIFPSPEQVGRNTDRIAESTQHLMLFHQTGREETMSSQTAQAGKIWHHSFPDLSEKGAEKVILYGNGFVNGAIRAFQQDLHLKIRPDDVWLSILTQFSFYVNAHVEELREKFVAHEGKKELVIVKEASSLKTAQVDDMARDFTRCMEEQLVDPELRNWIIAEFSTTTPNDVAVASMVMMSTLKGYFDYSTLFGCGLPSVTLLGEREDWEMLLKRLDKLDQFGPEPTQWTKLLRAVLRRFVATFSDPESKELKKFWLQIVHANRQRGSGLPNSSFSGWITVFAYWEGKTADDGSTVQPRSGWWMLEKSRRPIGF</sequence>
<dbReference type="PANTHER" id="PTHR31252">
    <property type="entry name" value="DUF4419 DOMAIN-CONTAINING PROTEIN"/>
    <property type="match status" value="1"/>
</dbReference>
<keyword evidence="2" id="KW-1185">Reference proteome</keyword>
<dbReference type="OrthoDB" id="9978173at2759"/>
<reference evidence="1" key="1">
    <citation type="journal article" date="2021" name="Nat. Commun.">
        <title>Genetic determinants of endophytism in the Arabidopsis root mycobiome.</title>
        <authorList>
            <person name="Mesny F."/>
            <person name="Miyauchi S."/>
            <person name="Thiergart T."/>
            <person name="Pickel B."/>
            <person name="Atanasova L."/>
            <person name="Karlsson M."/>
            <person name="Huettel B."/>
            <person name="Barry K.W."/>
            <person name="Haridas S."/>
            <person name="Chen C."/>
            <person name="Bauer D."/>
            <person name="Andreopoulos W."/>
            <person name="Pangilinan J."/>
            <person name="LaButti K."/>
            <person name="Riley R."/>
            <person name="Lipzen A."/>
            <person name="Clum A."/>
            <person name="Drula E."/>
            <person name="Henrissat B."/>
            <person name="Kohler A."/>
            <person name="Grigoriev I.V."/>
            <person name="Martin F.M."/>
            <person name="Hacquard S."/>
        </authorList>
    </citation>
    <scope>NUCLEOTIDE SEQUENCE</scope>
    <source>
        <strain evidence="1">MPI-CAGE-CH-0243</strain>
    </source>
</reference>
<organism evidence="1 2">
    <name type="scientific">Dendryphion nanum</name>
    <dbReference type="NCBI Taxonomy" id="256645"/>
    <lineage>
        <taxon>Eukaryota</taxon>
        <taxon>Fungi</taxon>
        <taxon>Dikarya</taxon>
        <taxon>Ascomycota</taxon>
        <taxon>Pezizomycotina</taxon>
        <taxon>Dothideomycetes</taxon>
        <taxon>Pleosporomycetidae</taxon>
        <taxon>Pleosporales</taxon>
        <taxon>Torulaceae</taxon>
        <taxon>Dendryphion</taxon>
    </lineage>
</organism>
<dbReference type="Proteomes" id="UP000700596">
    <property type="component" value="Unassembled WGS sequence"/>
</dbReference>
<dbReference type="AlphaFoldDB" id="A0A9P9IBW4"/>
<comment type="caution">
    <text evidence="1">The sequence shown here is derived from an EMBL/GenBank/DDBJ whole genome shotgun (WGS) entry which is preliminary data.</text>
</comment>